<keyword evidence="3" id="KW-1185">Reference proteome</keyword>
<keyword evidence="1" id="KW-0812">Transmembrane</keyword>
<accession>A0ABW1TDN6</accession>
<comment type="caution">
    <text evidence="2">The sequence shown here is derived from an EMBL/GenBank/DDBJ whole genome shotgun (WGS) entry which is preliminary data.</text>
</comment>
<dbReference type="RefSeq" id="WP_125685548.1">
    <property type="nucleotide sequence ID" value="NZ_JBHSSI010000010.1"/>
</dbReference>
<protein>
    <submittedName>
        <fullName evidence="2">Uncharacterized protein</fullName>
    </submittedName>
</protein>
<evidence type="ECO:0000313" key="2">
    <source>
        <dbReference type="EMBL" id="MFC6259500.1"/>
    </source>
</evidence>
<proteinExistence type="predicted"/>
<dbReference type="EMBL" id="JBHSSI010000010">
    <property type="protein sequence ID" value="MFC6259500.1"/>
    <property type="molecule type" value="Genomic_DNA"/>
</dbReference>
<reference evidence="3" key="1">
    <citation type="journal article" date="2019" name="Int. J. Syst. Evol. Microbiol.">
        <title>The Global Catalogue of Microorganisms (GCM) 10K type strain sequencing project: providing services to taxonomists for standard genome sequencing and annotation.</title>
        <authorList>
            <consortium name="The Broad Institute Genomics Platform"/>
            <consortium name="The Broad Institute Genome Sequencing Center for Infectious Disease"/>
            <person name="Wu L."/>
            <person name="Ma J."/>
        </authorList>
    </citation>
    <scope>NUCLEOTIDE SEQUENCE [LARGE SCALE GENOMIC DNA]</scope>
    <source>
        <strain evidence="3">CCM 8908</strain>
    </source>
</reference>
<name>A0ABW1TDN6_9LACO</name>
<evidence type="ECO:0000256" key="1">
    <source>
        <dbReference type="SAM" id="Phobius"/>
    </source>
</evidence>
<keyword evidence="1" id="KW-0472">Membrane</keyword>
<sequence>MLKMKNFGDRGGWTLPDALIALSIVALTVIMVQQVLMTTQEQTQRRTHALLVARQQHDQALERWLAQQ</sequence>
<gene>
    <name evidence="2" type="ORF">ACFP1C_00930</name>
</gene>
<evidence type="ECO:0000313" key="3">
    <source>
        <dbReference type="Proteomes" id="UP001596283"/>
    </source>
</evidence>
<keyword evidence="1" id="KW-1133">Transmembrane helix</keyword>
<feature type="transmembrane region" description="Helical" evidence="1">
    <location>
        <begin position="20"/>
        <end position="37"/>
    </location>
</feature>
<organism evidence="2 3">
    <name type="scientific">Levilactobacillus fujinensis</name>
    <dbReference type="NCBI Taxonomy" id="2486024"/>
    <lineage>
        <taxon>Bacteria</taxon>
        <taxon>Bacillati</taxon>
        <taxon>Bacillota</taxon>
        <taxon>Bacilli</taxon>
        <taxon>Lactobacillales</taxon>
        <taxon>Lactobacillaceae</taxon>
        <taxon>Levilactobacillus</taxon>
    </lineage>
</organism>
<dbReference type="Proteomes" id="UP001596283">
    <property type="component" value="Unassembled WGS sequence"/>
</dbReference>